<dbReference type="PRINTS" id="PR01046">
    <property type="entry name" value="TRNASYNTHPRO"/>
</dbReference>
<evidence type="ECO:0000259" key="8">
    <source>
        <dbReference type="PROSITE" id="PS50862"/>
    </source>
</evidence>
<reference evidence="9" key="1">
    <citation type="journal article" date="2013" name="Environ. Microbiol.">
        <title>Microbiota from the distal guts of lean and obese adolescents exhibit partial functional redundancy besides clear differences in community structure.</title>
        <authorList>
            <person name="Ferrer M."/>
            <person name="Ruiz A."/>
            <person name="Lanza F."/>
            <person name="Haange S.B."/>
            <person name="Oberbach A."/>
            <person name="Till H."/>
            <person name="Bargiela R."/>
            <person name="Campoy C."/>
            <person name="Segura M.T."/>
            <person name="Richter M."/>
            <person name="von Bergen M."/>
            <person name="Seifert J."/>
            <person name="Suarez A."/>
        </authorList>
    </citation>
    <scope>NUCLEOTIDE SEQUENCE</scope>
</reference>
<dbReference type="InterPro" id="IPR004499">
    <property type="entry name" value="Pro-tRNA-ligase_IIa_arc-type"/>
</dbReference>
<keyword evidence="4" id="KW-0067">ATP-binding</keyword>
<evidence type="ECO:0000313" key="9">
    <source>
        <dbReference type="EMBL" id="EKC45424.1"/>
    </source>
</evidence>
<evidence type="ECO:0000256" key="4">
    <source>
        <dbReference type="ARBA" id="ARBA00022840"/>
    </source>
</evidence>
<dbReference type="EC" id="6.1.1.15" evidence="1"/>
<dbReference type="Gene3D" id="3.30.930.10">
    <property type="entry name" value="Bira Bifunctional Protein, Domain 2"/>
    <property type="match status" value="1"/>
</dbReference>
<dbReference type="SUPFAM" id="SSF55681">
    <property type="entry name" value="Class II aaRS and biotin synthetases"/>
    <property type="match status" value="1"/>
</dbReference>
<dbReference type="AlphaFoldDB" id="K1RPJ1"/>
<dbReference type="InterPro" id="IPR006195">
    <property type="entry name" value="aa-tRNA-synth_II"/>
</dbReference>
<dbReference type="Pfam" id="PF00587">
    <property type="entry name" value="tRNA-synt_2b"/>
    <property type="match status" value="1"/>
</dbReference>
<feature type="non-terminal residue" evidence="9">
    <location>
        <position position="1"/>
    </location>
</feature>
<feature type="domain" description="Aminoacyl-transfer RNA synthetases class-II family profile" evidence="8">
    <location>
        <begin position="1"/>
        <end position="174"/>
    </location>
</feature>
<organism evidence="9">
    <name type="scientific">human gut metagenome</name>
    <dbReference type="NCBI Taxonomy" id="408170"/>
    <lineage>
        <taxon>unclassified sequences</taxon>
        <taxon>metagenomes</taxon>
        <taxon>organismal metagenomes</taxon>
    </lineage>
</organism>
<comment type="catalytic activity">
    <reaction evidence="7">
        <text>tRNA(Pro) + L-proline + ATP = L-prolyl-tRNA(Pro) + AMP + diphosphate</text>
        <dbReference type="Rhea" id="RHEA:14305"/>
        <dbReference type="Rhea" id="RHEA-COMP:9700"/>
        <dbReference type="Rhea" id="RHEA-COMP:9702"/>
        <dbReference type="ChEBI" id="CHEBI:30616"/>
        <dbReference type="ChEBI" id="CHEBI:33019"/>
        <dbReference type="ChEBI" id="CHEBI:60039"/>
        <dbReference type="ChEBI" id="CHEBI:78442"/>
        <dbReference type="ChEBI" id="CHEBI:78532"/>
        <dbReference type="ChEBI" id="CHEBI:456215"/>
        <dbReference type="EC" id="6.1.1.15"/>
    </reaction>
</comment>
<proteinExistence type="predicted"/>
<dbReference type="InterPro" id="IPR002316">
    <property type="entry name" value="Pro-tRNA-ligase_IIa"/>
</dbReference>
<keyword evidence="3" id="KW-0547">Nucleotide-binding</keyword>
<evidence type="ECO:0000256" key="6">
    <source>
        <dbReference type="ARBA" id="ARBA00029731"/>
    </source>
</evidence>
<keyword evidence="5" id="KW-0030">Aminoacyl-tRNA synthetase</keyword>
<evidence type="ECO:0000256" key="7">
    <source>
        <dbReference type="ARBA" id="ARBA00047671"/>
    </source>
</evidence>
<gene>
    <name evidence="9" type="ORF">LEA_20237</name>
</gene>
<accession>K1RPJ1</accession>
<dbReference type="GO" id="GO:0005737">
    <property type="term" value="C:cytoplasm"/>
    <property type="evidence" value="ECO:0007669"/>
    <property type="project" value="InterPro"/>
</dbReference>
<protein>
    <recommendedName>
        <fullName evidence="1">proline--tRNA ligase</fullName>
        <ecNumber evidence="1">6.1.1.15</ecNumber>
    </recommendedName>
    <alternativeName>
        <fullName evidence="6">Prolyl-tRNA synthetase</fullName>
    </alternativeName>
</protein>
<keyword evidence="2 9" id="KW-0436">Ligase</keyword>
<sequence length="174" mass="19893">KDHVEGFAPEVAWVTQGGLNELPERLCVRPTSETLFCDFYKNDIHSYRDLPKVYNQWCSVVRWEKETRPFLRSREFLWQEGHTAHATAEESQERTLQMLNVYAKFLEEVLAIPAIKGQKTEKEKFAGAVATYTVEALMHDGKALQSGTSHNFGDGFAKAFGIQFADKDNTLKYV</sequence>
<dbReference type="GO" id="GO:0017101">
    <property type="term" value="C:aminoacyl-tRNA synthetase multienzyme complex"/>
    <property type="evidence" value="ECO:0007669"/>
    <property type="project" value="TreeGrafter"/>
</dbReference>
<dbReference type="PANTHER" id="PTHR43382">
    <property type="entry name" value="PROLYL-TRNA SYNTHETASE"/>
    <property type="match status" value="1"/>
</dbReference>
<evidence type="ECO:0000256" key="3">
    <source>
        <dbReference type="ARBA" id="ARBA00022741"/>
    </source>
</evidence>
<dbReference type="GO" id="GO:0004827">
    <property type="term" value="F:proline-tRNA ligase activity"/>
    <property type="evidence" value="ECO:0007669"/>
    <property type="project" value="UniProtKB-EC"/>
</dbReference>
<dbReference type="GO" id="GO:0006433">
    <property type="term" value="P:prolyl-tRNA aminoacylation"/>
    <property type="evidence" value="ECO:0007669"/>
    <property type="project" value="InterPro"/>
</dbReference>
<dbReference type="InterPro" id="IPR002314">
    <property type="entry name" value="aa-tRNA-synt_IIb"/>
</dbReference>
<dbReference type="PANTHER" id="PTHR43382:SF2">
    <property type="entry name" value="BIFUNCTIONAL GLUTAMATE_PROLINE--TRNA LIGASE"/>
    <property type="match status" value="1"/>
</dbReference>
<dbReference type="EMBL" id="AJWY01013908">
    <property type="protein sequence ID" value="EKC45424.1"/>
    <property type="molecule type" value="Genomic_DNA"/>
</dbReference>
<evidence type="ECO:0000256" key="2">
    <source>
        <dbReference type="ARBA" id="ARBA00022598"/>
    </source>
</evidence>
<evidence type="ECO:0000256" key="5">
    <source>
        <dbReference type="ARBA" id="ARBA00023146"/>
    </source>
</evidence>
<name>K1RPJ1_9ZZZZ</name>
<dbReference type="PROSITE" id="PS50862">
    <property type="entry name" value="AA_TRNA_LIGASE_II"/>
    <property type="match status" value="1"/>
</dbReference>
<comment type="caution">
    <text evidence="9">The sequence shown here is derived from an EMBL/GenBank/DDBJ whole genome shotgun (WGS) entry which is preliminary data.</text>
</comment>
<feature type="non-terminal residue" evidence="9">
    <location>
        <position position="174"/>
    </location>
</feature>
<dbReference type="GO" id="GO:0005524">
    <property type="term" value="F:ATP binding"/>
    <property type="evidence" value="ECO:0007669"/>
    <property type="project" value="UniProtKB-KW"/>
</dbReference>
<dbReference type="InterPro" id="IPR045864">
    <property type="entry name" value="aa-tRNA-synth_II/BPL/LPL"/>
</dbReference>
<evidence type="ECO:0000256" key="1">
    <source>
        <dbReference type="ARBA" id="ARBA00012831"/>
    </source>
</evidence>